<evidence type="ECO:0000256" key="17">
    <source>
        <dbReference type="SAM" id="MobiDB-lite"/>
    </source>
</evidence>
<dbReference type="Gene3D" id="3.10.10.10">
    <property type="entry name" value="HIV Type 1 Reverse Transcriptase, subunit A, domain 1"/>
    <property type="match status" value="1"/>
</dbReference>
<dbReference type="CDD" id="cd09274">
    <property type="entry name" value="RNase_HI_RT_Ty3"/>
    <property type="match status" value="1"/>
</dbReference>
<evidence type="ECO:0000259" key="20">
    <source>
        <dbReference type="PROSITE" id="PS50994"/>
    </source>
</evidence>
<dbReference type="Pfam" id="PF00098">
    <property type="entry name" value="zf-CCHC"/>
    <property type="match status" value="2"/>
</dbReference>
<keyword evidence="16" id="KW-0863">Zinc-finger</keyword>
<evidence type="ECO:0000256" key="10">
    <source>
        <dbReference type="ARBA" id="ARBA00022842"/>
    </source>
</evidence>
<dbReference type="InterPro" id="IPR000477">
    <property type="entry name" value="RT_dom"/>
</dbReference>
<feature type="domain" description="Integrase catalytic" evidence="20">
    <location>
        <begin position="1128"/>
        <end position="1291"/>
    </location>
</feature>
<keyword evidence="7" id="KW-0064">Aspartyl protease</keyword>
<dbReference type="SUPFAM" id="SSF50630">
    <property type="entry name" value="Acid proteases"/>
    <property type="match status" value="1"/>
</dbReference>
<dbReference type="InterPro" id="IPR021109">
    <property type="entry name" value="Peptidase_aspartic_dom_sf"/>
</dbReference>
<evidence type="ECO:0000256" key="15">
    <source>
        <dbReference type="ARBA" id="ARBA00023172"/>
    </source>
</evidence>
<dbReference type="Proteomes" id="UP001151760">
    <property type="component" value="Unassembled WGS sequence"/>
</dbReference>
<evidence type="ECO:0000256" key="14">
    <source>
        <dbReference type="ARBA" id="ARBA00023125"/>
    </source>
</evidence>
<keyword evidence="6" id="KW-0479">Metal-binding</keyword>
<dbReference type="Gene3D" id="2.40.70.10">
    <property type="entry name" value="Acid Proteases"/>
    <property type="match status" value="1"/>
</dbReference>
<dbReference type="PROSITE" id="PS50994">
    <property type="entry name" value="INTEGRASE"/>
    <property type="match status" value="1"/>
</dbReference>
<evidence type="ECO:0000259" key="19">
    <source>
        <dbReference type="PROSITE" id="PS50878"/>
    </source>
</evidence>
<evidence type="ECO:0000256" key="2">
    <source>
        <dbReference type="ARBA" id="ARBA00022670"/>
    </source>
</evidence>
<evidence type="ECO:0000313" key="22">
    <source>
        <dbReference type="Proteomes" id="UP001151760"/>
    </source>
</evidence>
<sequence length="1460" mass="166616">MPPKRNSTATKTARAVAPMTTAVVEQLVADRVSVALANHDTLRNSTNGHGDGSHNSGTGTRGATRTLRECTYKDFLNCHRLNFKGTEGVVVLSQWFERMESVFHISNCAPENQVKFATCTFIGNALTWWNSHKKAVTQEVAYAMDWKALKKLMTVKYCPRGEIKKLEIELWNLKVKGTDIPSYTLRFQELALMCGRMFPEESDEVEKYVSGLPDLIRGNVMSYRPQTMEEVIEFANDQMNQKLITISERQAEQKRKIESNAGNNQGYQQQNKRQNTGRVYTAGTGEKREYTGSLPLCTKCNYHHKGPCAPKCNKCKKIGHLARDCRSSGSNNNNNNRGNSGATQNVVTCYECGVQGHFKRDCPKLKNGSRGNQRGNDNAPAKVYVVGNAGTNPDSNIVTGTFLLNDRYASILFDTGVNRSFVSTTFSSIIDITPTTLDHYYDVKLADGKIIGINTIIRGCTLNFLNHPFNINLLPVELGSFDVIIGMDWLSKYHAVIDCAEKIVRIPWGNETLIIHGDGSKQGNGTRLNIISCTKTHKYLLKGHHVFLASITAKETEDRSGEKRLEDVPIVQDFPEVFPEELPGLPPTRQVEFQIDLMPGAAPVARAPYRLAPSEMKELSEQLQELSDKGFIRPSSSPWGAPVLFVKKKDGSFRMCIDYRELNKLTVKNRYPLPRIDDLFDQLQGSSVYSKIDLRSGYHQLRVREQDIPKTAFRTRYGHYEFQVMPFGLTNAPAVFMDLINRVSKPYLDKFVIVFIDDILIYSKNKKGHEEHLKAILELVKKEELYAKFSKCEFWIPRVQFLGHVIDRQGIHVDPAKIESIKDWASPKTPTEIRQFLGLAGYYRRFIEGFSKIAKPMTKLTQNKVVFEWGDKQEAAFQTLKTKLCSAPILALPQGAENFILKIHEKNYTTHDLELGAVVFALKIWRHYLYGTKCTVFTDHKSLQHILDQKELNMRQRHWLELLSDYDCEIRYHPGKANVVADALSRKERIKLLRVRALVMTISLDLPKQILTAQTEAQKPENLKNEDVGGMIRRDITKEKLEPRADGTLCLNGRSWLPCYGDLRTVIMHESHKSKYSVHPGSDKMYQDMKKLYWWPNMKADIATYVSKCLTCAKVKAEHQRPSGLLVQPKIPEWKWDNITMDFVTKLPKSPQGHDTIWVIVDRLTKSAIFTPMKETDSMEKLARLYIKEVVARHGIPVSIICDRDPRFASRFWRSLQKALGTSLDMSTAYHPETDGQSERTIQTLEDMLRACVIDFGKGWINHLPLVEFSYNNSYHASIKAAPFEALYGRKCRSPVCWAEVGEAQLIGPDLIQETTENIIQIKQRMQAAHDRQKSYADLKRKPMEFQVGDRVMLKVSPWKGVVHFGKRGKLNHRYVGPFKVLERIGFVAYKLELPQELSRVHNTFHVSNLKKCYSDEPLAVPLEGLHIDDKLQFMEEPVEIMEREIKRLKRSRIPLIKVR</sequence>
<evidence type="ECO:0000256" key="5">
    <source>
        <dbReference type="ARBA" id="ARBA00022722"/>
    </source>
</evidence>
<keyword evidence="22" id="KW-1185">Reference proteome</keyword>
<dbReference type="InterPro" id="IPR041588">
    <property type="entry name" value="Integrase_H2C2"/>
</dbReference>
<keyword evidence="4" id="KW-0548">Nucleotidyltransferase</keyword>
<name>A0ABQ5JA84_9ASTR</name>
<dbReference type="Pfam" id="PF24626">
    <property type="entry name" value="SH3_Tf2-1"/>
    <property type="match status" value="1"/>
</dbReference>
<dbReference type="PANTHER" id="PTHR37984">
    <property type="entry name" value="PROTEIN CBG26694"/>
    <property type="match status" value="1"/>
</dbReference>
<evidence type="ECO:0000256" key="3">
    <source>
        <dbReference type="ARBA" id="ARBA00022679"/>
    </source>
</evidence>
<feature type="compositionally biased region" description="Polar residues" evidence="17">
    <location>
        <begin position="43"/>
        <end position="56"/>
    </location>
</feature>
<organism evidence="21 22">
    <name type="scientific">Tanacetum coccineum</name>
    <dbReference type="NCBI Taxonomy" id="301880"/>
    <lineage>
        <taxon>Eukaryota</taxon>
        <taxon>Viridiplantae</taxon>
        <taxon>Streptophyta</taxon>
        <taxon>Embryophyta</taxon>
        <taxon>Tracheophyta</taxon>
        <taxon>Spermatophyta</taxon>
        <taxon>Magnoliopsida</taxon>
        <taxon>eudicotyledons</taxon>
        <taxon>Gunneridae</taxon>
        <taxon>Pentapetalae</taxon>
        <taxon>asterids</taxon>
        <taxon>campanulids</taxon>
        <taxon>Asterales</taxon>
        <taxon>Asteraceae</taxon>
        <taxon>Asteroideae</taxon>
        <taxon>Anthemideae</taxon>
        <taxon>Anthemidinae</taxon>
        <taxon>Tanacetum</taxon>
    </lineage>
</organism>
<evidence type="ECO:0000256" key="12">
    <source>
        <dbReference type="ARBA" id="ARBA00022918"/>
    </source>
</evidence>
<feature type="domain" description="CCHC-type" evidence="18">
    <location>
        <begin position="311"/>
        <end position="327"/>
    </location>
</feature>
<dbReference type="Pfam" id="PF17917">
    <property type="entry name" value="RT_RNaseH"/>
    <property type="match status" value="1"/>
</dbReference>
<evidence type="ECO:0000256" key="9">
    <source>
        <dbReference type="ARBA" id="ARBA00022801"/>
    </source>
</evidence>
<evidence type="ECO:0000256" key="11">
    <source>
        <dbReference type="ARBA" id="ARBA00022908"/>
    </source>
</evidence>
<accession>A0ABQ5JA84</accession>
<keyword evidence="5" id="KW-0540">Nuclease</keyword>
<dbReference type="PROSITE" id="PS50878">
    <property type="entry name" value="RT_POL"/>
    <property type="match status" value="1"/>
</dbReference>
<feature type="region of interest" description="Disordered" evidence="17">
    <location>
        <begin position="258"/>
        <end position="277"/>
    </location>
</feature>
<dbReference type="PROSITE" id="PS50158">
    <property type="entry name" value="ZF_CCHC"/>
    <property type="match status" value="2"/>
</dbReference>
<evidence type="ECO:0000256" key="16">
    <source>
        <dbReference type="PROSITE-ProRule" id="PRU00047"/>
    </source>
</evidence>
<dbReference type="Gene3D" id="3.30.420.10">
    <property type="entry name" value="Ribonuclease H-like superfamily/Ribonuclease H"/>
    <property type="match status" value="1"/>
</dbReference>
<dbReference type="Pfam" id="PF00078">
    <property type="entry name" value="RVT_1"/>
    <property type="match status" value="1"/>
</dbReference>
<dbReference type="InterPro" id="IPR001878">
    <property type="entry name" value="Znf_CCHC"/>
</dbReference>
<dbReference type="InterPro" id="IPR041373">
    <property type="entry name" value="RT_RNaseH"/>
</dbReference>
<keyword evidence="16" id="KW-0862">Zinc</keyword>
<dbReference type="InterPro" id="IPR005162">
    <property type="entry name" value="Retrotrans_gag_dom"/>
</dbReference>
<dbReference type="InterPro" id="IPR056924">
    <property type="entry name" value="SH3_Tf2-1"/>
</dbReference>
<dbReference type="EC" id="2.7.7.49" evidence="1"/>
<evidence type="ECO:0000256" key="8">
    <source>
        <dbReference type="ARBA" id="ARBA00022759"/>
    </source>
</evidence>
<dbReference type="InterPro" id="IPR012337">
    <property type="entry name" value="RNaseH-like_sf"/>
</dbReference>
<keyword evidence="14" id="KW-0238">DNA-binding</keyword>
<dbReference type="InterPro" id="IPR036875">
    <property type="entry name" value="Znf_CCHC_sf"/>
</dbReference>
<dbReference type="InterPro" id="IPR001584">
    <property type="entry name" value="Integrase_cat-core"/>
</dbReference>
<gene>
    <name evidence="21" type="ORF">Tco_1124818</name>
</gene>
<feature type="region of interest" description="Disordered" evidence="17">
    <location>
        <begin position="41"/>
        <end position="62"/>
    </location>
</feature>
<keyword evidence="12 21" id="KW-0695">RNA-directed DNA polymerase</keyword>
<dbReference type="EMBL" id="BQNB010021627">
    <property type="protein sequence ID" value="GJU08388.1"/>
    <property type="molecule type" value="Genomic_DNA"/>
</dbReference>
<proteinExistence type="predicted"/>
<keyword evidence="2" id="KW-0645">Protease</keyword>
<dbReference type="SUPFAM" id="SSF53098">
    <property type="entry name" value="Ribonuclease H-like"/>
    <property type="match status" value="1"/>
</dbReference>
<dbReference type="InterPro" id="IPR043502">
    <property type="entry name" value="DNA/RNA_pol_sf"/>
</dbReference>
<keyword evidence="11" id="KW-0229">DNA integration</keyword>
<dbReference type="InterPro" id="IPR050951">
    <property type="entry name" value="Retrovirus_Pol_polyprotein"/>
</dbReference>
<keyword evidence="13" id="KW-0239">DNA-directed DNA polymerase</keyword>
<feature type="domain" description="Reverse transcriptase" evidence="19">
    <location>
        <begin position="627"/>
        <end position="806"/>
    </location>
</feature>
<evidence type="ECO:0000256" key="4">
    <source>
        <dbReference type="ARBA" id="ARBA00022695"/>
    </source>
</evidence>
<keyword evidence="8" id="KW-0255">Endonuclease</keyword>
<dbReference type="SUPFAM" id="SSF57756">
    <property type="entry name" value="Retrovirus zinc finger-like domains"/>
    <property type="match status" value="1"/>
</dbReference>
<keyword evidence="3" id="KW-0808">Transferase</keyword>
<evidence type="ECO:0000256" key="1">
    <source>
        <dbReference type="ARBA" id="ARBA00012493"/>
    </source>
</evidence>
<evidence type="ECO:0000259" key="18">
    <source>
        <dbReference type="PROSITE" id="PS50158"/>
    </source>
</evidence>
<dbReference type="InterPro" id="IPR036397">
    <property type="entry name" value="RNaseH_sf"/>
</dbReference>
<dbReference type="Gene3D" id="3.30.70.270">
    <property type="match status" value="2"/>
</dbReference>
<dbReference type="Pfam" id="PF03732">
    <property type="entry name" value="Retrotrans_gag"/>
    <property type="match status" value="1"/>
</dbReference>
<comment type="caution">
    <text evidence="21">The sequence shown here is derived from an EMBL/GenBank/DDBJ whole genome shotgun (WGS) entry which is preliminary data.</text>
</comment>
<dbReference type="Gene3D" id="4.10.60.10">
    <property type="entry name" value="Zinc finger, CCHC-type"/>
    <property type="match status" value="1"/>
</dbReference>
<dbReference type="InterPro" id="IPR043128">
    <property type="entry name" value="Rev_trsase/Diguanyl_cyclase"/>
</dbReference>
<evidence type="ECO:0000313" key="21">
    <source>
        <dbReference type="EMBL" id="GJU08388.1"/>
    </source>
</evidence>
<keyword evidence="10" id="KW-0460">Magnesium</keyword>
<feature type="domain" description="CCHC-type" evidence="18">
    <location>
        <begin position="349"/>
        <end position="364"/>
    </location>
</feature>
<evidence type="ECO:0000256" key="7">
    <source>
        <dbReference type="ARBA" id="ARBA00022750"/>
    </source>
</evidence>
<keyword evidence="15" id="KW-0233">DNA recombination</keyword>
<dbReference type="CDD" id="cd01647">
    <property type="entry name" value="RT_LTR"/>
    <property type="match status" value="1"/>
</dbReference>
<feature type="compositionally biased region" description="Low complexity" evidence="17">
    <location>
        <begin position="260"/>
        <end position="274"/>
    </location>
</feature>
<dbReference type="GO" id="GO:0003964">
    <property type="term" value="F:RNA-directed DNA polymerase activity"/>
    <property type="evidence" value="ECO:0007669"/>
    <property type="project" value="UniProtKB-KW"/>
</dbReference>
<dbReference type="SUPFAM" id="SSF56672">
    <property type="entry name" value="DNA/RNA polymerases"/>
    <property type="match status" value="1"/>
</dbReference>
<dbReference type="CDD" id="cd00303">
    <property type="entry name" value="retropepsin_like"/>
    <property type="match status" value="1"/>
</dbReference>
<reference evidence="21" key="2">
    <citation type="submission" date="2022-01" db="EMBL/GenBank/DDBJ databases">
        <authorList>
            <person name="Yamashiro T."/>
            <person name="Shiraishi A."/>
            <person name="Satake H."/>
            <person name="Nakayama K."/>
        </authorList>
    </citation>
    <scope>NUCLEOTIDE SEQUENCE</scope>
</reference>
<evidence type="ECO:0000256" key="6">
    <source>
        <dbReference type="ARBA" id="ARBA00022723"/>
    </source>
</evidence>
<dbReference type="Pfam" id="PF08284">
    <property type="entry name" value="RVP_2"/>
    <property type="match status" value="1"/>
</dbReference>
<dbReference type="SMART" id="SM00343">
    <property type="entry name" value="ZnF_C2HC"/>
    <property type="match status" value="2"/>
</dbReference>
<reference evidence="21" key="1">
    <citation type="journal article" date="2022" name="Int. J. Mol. Sci.">
        <title>Draft Genome of Tanacetum Coccineum: Genomic Comparison of Closely Related Tanacetum-Family Plants.</title>
        <authorList>
            <person name="Yamashiro T."/>
            <person name="Shiraishi A."/>
            <person name="Nakayama K."/>
            <person name="Satake H."/>
        </authorList>
    </citation>
    <scope>NUCLEOTIDE SEQUENCE</scope>
</reference>
<evidence type="ECO:0000256" key="13">
    <source>
        <dbReference type="ARBA" id="ARBA00022932"/>
    </source>
</evidence>
<dbReference type="PANTHER" id="PTHR37984:SF5">
    <property type="entry name" value="PROTEIN NYNRIN-LIKE"/>
    <property type="match status" value="1"/>
</dbReference>
<dbReference type="Pfam" id="PF17921">
    <property type="entry name" value="Integrase_H2C2"/>
    <property type="match status" value="1"/>
</dbReference>
<protein>
    <recommendedName>
        <fullName evidence="1">RNA-directed DNA polymerase</fullName>
        <ecNumber evidence="1">2.7.7.49</ecNumber>
    </recommendedName>
</protein>
<dbReference type="Gene3D" id="1.10.340.70">
    <property type="match status" value="1"/>
</dbReference>
<keyword evidence="9" id="KW-0378">Hydrolase</keyword>